<dbReference type="AlphaFoldDB" id="A0A8D8DPD9"/>
<dbReference type="EMBL" id="HBUE01275327">
    <property type="protein sequence ID" value="CAG6566023.1"/>
    <property type="molecule type" value="Transcribed_RNA"/>
</dbReference>
<sequence length="179" mass="19999">MRWQICWIFFHPKMVTFKNLPQHSCPRQGPDFERDFLCSRLKMDCRRQSFNSGALLARICSICCCVETCAAIDFMQSILGRQAASPLGERAADSTNNWVSAVTLTIQIEAIKLLRQPKQSGHLGLLVVTVAVHHHRRKAHSLSHTIVFASNNPPDCQPQSVRNRNNTLLPAAAAHTDVG</sequence>
<organism evidence="1">
    <name type="scientific">Culex pipiens</name>
    <name type="common">House mosquito</name>
    <dbReference type="NCBI Taxonomy" id="7175"/>
    <lineage>
        <taxon>Eukaryota</taxon>
        <taxon>Metazoa</taxon>
        <taxon>Ecdysozoa</taxon>
        <taxon>Arthropoda</taxon>
        <taxon>Hexapoda</taxon>
        <taxon>Insecta</taxon>
        <taxon>Pterygota</taxon>
        <taxon>Neoptera</taxon>
        <taxon>Endopterygota</taxon>
        <taxon>Diptera</taxon>
        <taxon>Nematocera</taxon>
        <taxon>Culicoidea</taxon>
        <taxon>Culicidae</taxon>
        <taxon>Culicinae</taxon>
        <taxon>Culicini</taxon>
        <taxon>Culex</taxon>
        <taxon>Culex</taxon>
    </lineage>
</organism>
<name>A0A8D8DPD9_CULPI</name>
<reference evidence="1" key="1">
    <citation type="submission" date="2021-05" db="EMBL/GenBank/DDBJ databases">
        <authorList>
            <person name="Alioto T."/>
            <person name="Alioto T."/>
            <person name="Gomez Garrido J."/>
        </authorList>
    </citation>
    <scope>NUCLEOTIDE SEQUENCE</scope>
</reference>
<dbReference type="EMBL" id="HBUE01169933">
    <property type="protein sequence ID" value="CAG6514534.1"/>
    <property type="molecule type" value="Transcribed_RNA"/>
</dbReference>
<accession>A0A8D8DPD9</accession>
<proteinExistence type="predicted"/>
<protein>
    <submittedName>
        <fullName evidence="1">(northern house mosquito) hypothetical protein</fullName>
    </submittedName>
</protein>
<evidence type="ECO:0000313" key="1">
    <source>
        <dbReference type="EMBL" id="CAG6514534.1"/>
    </source>
</evidence>